<organism evidence="1 2">
    <name type="scientific">Oceanobacillus indicireducens</name>
    <dbReference type="NCBI Taxonomy" id="1004261"/>
    <lineage>
        <taxon>Bacteria</taxon>
        <taxon>Bacillati</taxon>
        <taxon>Bacillota</taxon>
        <taxon>Bacilli</taxon>
        <taxon>Bacillales</taxon>
        <taxon>Bacillaceae</taxon>
        <taxon>Oceanobacillus</taxon>
    </lineage>
</organism>
<protein>
    <recommendedName>
        <fullName evidence="3">Sporulation protein YtxC</fullName>
    </recommendedName>
</protein>
<reference evidence="1" key="1">
    <citation type="journal article" date="2014" name="Int. J. Syst. Evol. Microbiol.">
        <title>Complete genome sequence of Corynebacterium casei LMG S-19264T (=DSM 44701T), isolated from a smear-ripened cheese.</title>
        <authorList>
            <consortium name="US DOE Joint Genome Institute (JGI-PGF)"/>
            <person name="Walter F."/>
            <person name="Albersmeier A."/>
            <person name="Kalinowski J."/>
            <person name="Ruckert C."/>
        </authorList>
    </citation>
    <scope>NUCLEOTIDE SEQUENCE</scope>
    <source>
        <strain evidence="1">JCM 17251</strain>
    </source>
</reference>
<gene>
    <name evidence="1" type="primary">ytxC</name>
    <name evidence="1" type="ORF">GCM10007971_01290</name>
</gene>
<evidence type="ECO:0008006" key="3">
    <source>
        <dbReference type="Google" id="ProtNLM"/>
    </source>
</evidence>
<accession>A0A918CY96</accession>
<keyword evidence="2" id="KW-1185">Reference proteome</keyword>
<dbReference type="Pfam" id="PF08812">
    <property type="entry name" value="YtxC"/>
    <property type="match status" value="1"/>
</dbReference>
<proteinExistence type="predicted"/>
<comment type="caution">
    <text evidence="1">The sequence shown here is derived from an EMBL/GenBank/DDBJ whole genome shotgun (WGS) entry which is preliminary data.</text>
</comment>
<dbReference type="InterPro" id="IPR014199">
    <property type="entry name" value="Spore_YtxC"/>
</dbReference>
<name>A0A918CY96_9BACI</name>
<evidence type="ECO:0000313" key="1">
    <source>
        <dbReference type="EMBL" id="GGN49030.1"/>
    </source>
</evidence>
<dbReference type="Proteomes" id="UP000624041">
    <property type="component" value="Unassembled WGS sequence"/>
</dbReference>
<dbReference type="RefSeq" id="WP_188855765.1">
    <property type="nucleotide sequence ID" value="NZ_BMOS01000001.1"/>
</dbReference>
<dbReference type="EMBL" id="BMOS01000001">
    <property type="protein sequence ID" value="GGN49030.1"/>
    <property type="molecule type" value="Genomic_DNA"/>
</dbReference>
<dbReference type="AlphaFoldDB" id="A0A918CY96"/>
<reference evidence="1" key="2">
    <citation type="submission" date="2020-09" db="EMBL/GenBank/DDBJ databases">
        <authorList>
            <person name="Sun Q."/>
            <person name="Ohkuma M."/>
        </authorList>
    </citation>
    <scope>NUCLEOTIDE SEQUENCE</scope>
    <source>
        <strain evidence="1">JCM 17251</strain>
    </source>
</reference>
<evidence type="ECO:0000313" key="2">
    <source>
        <dbReference type="Proteomes" id="UP000624041"/>
    </source>
</evidence>
<sequence>MDIFFESDKEVICFCERLFQQNKQIAVYWQVNAKRGNQLTINEEPLNEIIYQSIAVSLVDVYVKHRLRSIINEIIQDTYYFSDGHEIEQIYELAEWIVTGEDKDCKMLRKNKHPIQLLRAIFLMHIRNAQDVHFDWIVQTGMKAFKQDLIHYVGLAIDEFKREEEHQSFINTLREYIIKKEPAVPLIHVVGGNTFSYYHFTGKPYSKVELRSIMKKVPLYLFGLPEDEWNLTPLIALAPQKIKLYVDDSSSPRTQTVLNIFQERVDIQSFKDFPYTYFTFGNK</sequence>